<dbReference type="EMBL" id="JACCBE010000001">
    <property type="protein sequence ID" value="NYD57653.1"/>
    <property type="molecule type" value="Genomic_DNA"/>
</dbReference>
<evidence type="ECO:0008006" key="3">
    <source>
        <dbReference type="Google" id="ProtNLM"/>
    </source>
</evidence>
<name>A0A7Y9JRK6_9ACTN</name>
<organism evidence="1 2">
    <name type="scientific">Nocardioides marinisabuli</name>
    <dbReference type="NCBI Taxonomy" id="419476"/>
    <lineage>
        <taxon>Bacteria</taxon>
        <taxon>Bacillati</taxon>
        <taxon>Actinomycetota</taxon>
        <taxon>Actinomycetes</taxon>
        <taxon>Propionibacteriales</taxon>
        <taxon>Nocardioidaceae</taxon>
        <taxon>Nocardioides</taxon>
    </lineage>
</organism>
<protein>
    <recommendedName>
        <fullName evidence="3">FlgD Ig-like domain-containing protein</fullName>
    </recommendedName>
</protein>
<dbReference type="AlphaFoldDB" id="A0A7Y9JRK6"/>
<evidence type="ECO:0000313" key="2">
    <source>
        <dbReference type="Proteomes" id="UP000516957"/>
    </source>
</evidence>
<gene>
    <name evidence="1" type="ORF">BKA08_001891</name>
</gene>
<proteinExistence type="predicted"/>
<keyword evidence="2" id="KW-1185">Reference proteome</keyword>
<dbReference type="Proteomes" id="UP000516957">
    <property type="component" value="Unassembled WGS sequence"/>
</dbReference>
<comment type="caution">
    <text evidence="1">The sequence shown here is derived from an EMBL/GenBank/DDBJ whole genome shotgun (WGS) entry which is preliminary data.</text>
</comment>
<reference evidence="1 2" key="1">
    <citation type="submission" date="2020-07" db="EMBL/GenBank/DDBJ databases">
        <title>Sequencing the genomes of 1000 actinobacteria strains.</title>
        <authorList>
            <person name="Klenk H.-P."/>
        </authorList>
    </citation>
    <scope>NUCLEOTIDE SEQUENCE [LARGE SCALE GENOMIC DNA]</scope>
    <source>
        <strain evidence="1 2">DSM 18965</strain>
    </source>
</reference>
<dbReference type="RefSeq" id="WP_179615388.1">
    <property type="nucleotide sequence ID" value="NZ_CP059163.1"/>
</dbReference>
<accession>A0A7Y9JRK6</accession>
<evidence type="ECO:0000313" key="1">
    <source>
        <dbReference type="EMBL" id="NYD57653.1"/>
    </source>
</evidence>
<sequence>MQISAPGGGERVATGWSGPVVVEVSGATALHEGHLSLSCPSSGYEHRTTFSVTEGRVEVPVAPVEAPAGDCSATAEVRGPLEAGPSDEPGGSARVDFSAWHRVGFTDARISPVFYPTVRDGYADAADLVFGLTAAAEVDLLVFDPVTQRVVREESQRFEAGSHTWSWNGATSAWRRAPSLPTGRYLLAAVTEDPVARRSVGVIGWTEIARRTLTRRSVRTVPALQAERVLRGACGSGAGEAVVALVCRGTRTSYAELSGVVQVPRGARLRRVGSHHDKPAADERPGRVLHDLERLSAKRARVTLRIDGRRALVVEDLYVVWAQRIQQRPASSVPGPEGIVAGEVTGGPGRWHIELAEPARP</sequence>